<dbReference type="Proteomes" id="UP001142489">
    <property type="component" value="Unassembled WGS sequence"/>
</dbReference>
<dbReference type="AlphaFoldDB" id="A0A9Q0Y1E6"/>
<dbReference type="PANTHER" id="PTHR33066">
    <property type="entry name" value="INTEGRASE_SAM-LIKE_N DOMAIN-CONTAINING PROTEIN"/>
    <property type="match status" value="1"/>
</dbReference>
<reference evidence="1" key="1">
    <citation type="journal article" date="2023" name="DNA Res.">
        <title>Chromosome-level genome assembly of Phrynocephalus forsythii using third-generation DNA sequencing and Hi-C analysis.</title>
        <authorList>
            <person name="Qi Y."/>
            <person name="Zhao W."/>
            <person name="Zhao Y."/>
            <person name="Niu C."/>
            <person name="Cao S."/>
            <person name="Zhang Y."/>
        </authorList>
    </citation>
    <scope>NUCLEOTIDE SEQUENCE</scope>
    <source>
        <tissue evidence="1">Muscle</tissue>
    </source>
</reference>
<gene>
    <name evidence="1" type="ORF">JRQ81_011244</name>
</gene>
<accession>A0A9Q0Y1E6</accession>
<organism evidence="1 2">
    <name type="scientific">Phrynocephalus forsythii</name>
    <dbReference type="NCBI Taxonomy" id="171643"/>
    <lineage>
        <taxon>Eukaryota</taxon>
        <taxon>Metazoa</taxon>
        <taxon>Chordata</taxon>
        <taxon>Craniata</taxon>
        <taxon>Vertebrata</taxon>
        <taxon>Euteleostomi</taxon>
        <taxon>Lepidosauria</taxon>
        <taxon>Squamata</taxon>
        <taxon>Bifurcata</taxon>
        <taxon>Unidentata</taxon>
        <taxon>Episquamata</taxon>
        <taxon>Toxicofera</taxon>
        <taxon>Iguania</taxon>
        <taxon>Acrodonta</taxon>
        <taxon>Agamidae</taxon>
        <taxon>Agaminae</taxon>
        <taxon>Phrynocephalus</taxon>
    </lineage>
</organism>
<sequence>MQLVGIPGALEETIAPSYMDLRNICPQVHPPISQWSLRIVLHQLINPPFESLTKVPDRLLPLKTIFLVAITSARCAGELTALRVDPPYLQFHPNK</sequence>
<dbReference type="PANTHER" id="PTHR33066:SF2">
    <property type="entry name" value="FILAGGRIN-2-LIKE"/>
    <property type="match status" value="1"/>
</dbReference>
<feature type="non-terminal residue" evidence="1">
    <location>
        <position position="1"/>
    </location>
</feature>
<dbReference type="EMBL" id="JAPFRF010000003">
    <property type="protein sequence ID" value="KAJ7338309.1"/>
    <property type="molecule type" value="Genomic_DNA"/>
</dbReference>
<evidence type="ECO:0000313" key="1">
    <source>
        <dbReference type="EMBL" id="KAJ7338309.1"/>
    </source>
</evidence>
<proteinExistence type="predicted"/>
<protein>
    <submittedName>
        <fullName evidence="1">Uncharacterized protein</fullName>
    </submittedName>
</protein>
<comment type="caution">
    <text evidence="1">The sequence shown here is derived from an EMBL/GenBank/DDBJ whole genome shotgun (WGS) entry which is preliminary data.</text>
</comment>
<keyword evidence="2" id="KW-1185">Reference proteome</keyword>
<dbReference type="OrthoDB" id="9050082at2759"/>
<name>A0A9Q0Y1E6_9SAUR</name>
<evidence type="ECO:0000313" key="2">
    <source>
        <dbReference type="Proteomes" id="UP001142489"/>
    </source>
</evidence>